<feature type="transmembrane region" description="Helical" evidence="8">
    <location>
        <begin position="434"/>
        <end position="455"/>
    </location>
</feature>
<evidence type="ECO:0000256" key="3">
    <source>
        <dbReference type="ARBA" id="ARBA00022676"/>
    </source>
</evidence>
<keyword evidence="2" id="KW-1003">Cell membrane</keyword>
<dbReference type="InterPro" id="IPR050297">
    <property type="entry name" value="LipidA_mod_glycosyltrf_83"/>
</dbReference>
<dbReference type="Proteomes" id="UP000555103">
    <property type="component" value="Unassembled WGS sequence"/>
</dbReference>
<evidence type="ECO:0000256" key="2">
    <source>
        <dbReference type="ARBA" id="ARBA00022475"/>
    </source>
</evidence>
<dbReference type="RefSeq" id="WP_183308747.1">
    <property type="nucleotide sequence ID" value="NZ_JACIEP010000019.1"/>
</dbReference>
<dbReference type="PANTHER" id="PTHR33908">
    <property type="entry name" value="MANNOSYLTRANSFERASE YKCB-RELATED"/>
    <property type="match status" value="1"/>
</dbReference>
<feature type="transmembrane region" description="Helical" evidence="8">
    <location>
        <begin position="325"/>
        <end position="343"/>
    </location>
</feature>
<comment type="subcellular location">
    <subcellularLocation>
        <location evidence="1">Cell membrane</location>
        <topology evidence="1">Multi-pass membrane protein</topology>
    </subcellularLocation>
</comment>
<accession>A0A840CYU2</accession>
<keyword evidence="3" id="KW-0328">Glycosyltransferase</keyword>
<feature type="transmembrane region" description="Helical" evidence="8">
    <location>
        <begin position="462"/>
        <end position="482"/>
    </location>
</feature>
<sequence>MKKSHFLQTLYLQKPLLLILLIATLSTLPWIGLGDFYTKGEPREAVLAISMIEKGEWVIPSNYADEFAYKPPLNHWLIAGCSLLLNKGEVTPFTSRLPSALAFIAMIGICFMFFARRRPVLEAFVSCLILITCFEVHRAAMTTRVDMVLTFFFVAGLIQMYTWYKKRRTGQLLSVWFLLSMATLSKGPVGILLPCMIFGVFLLIQKENFLKATLKCIMLGLPAIIIPFIWYYAAYQIRGDAFLDRVLFENVGRFSHMAASEMGAGYELGHENPFWMYGVYLLSGFLPWTLLLVISLFFIKYSKPKSSLKETITNAFNKLMSMDKVLLFSLTVVVISLIFYSIPLSKRSVYILPVYPFLAIFIARFFIYLADAKPMAVRISTSMLVGISILALAIVGLAYTGLIDVEELSYHISKRERTLRDFKLFSDMFIQPGIWGLLAITVLLWAIINSIYLLRKKMNVKILMAGFGVMLAINIFMDAYLLQGFKDGYSVRPFAKRLSEKYELTGNVYVTNDLLKYRNFYGLNFYLHNNFKNIALEMPDTGFFIALKDEYGRIQEEYKDYEFTLLESSDKYNEYKGEIGFYRIKKKD</sequence>
<feature type="transmembrane region" description="Helical" evidence="8">
    <location>
        <begin position="147"/>
        <end position="164"/>
    </location>
</feature>
<organism evidence="10 11">
    <name type="scientific">Dysgonomonas hofstadii</name>
    <dbReference type="NCBI Taxonomy" id="637886"/>
    <lineage>
        <taxon>Bacteria</taxon>
        <taxon>Pseudomonadati</taxon>
        <taxon>Bacteroidota</taxon>
        <taxon>Bacteroidia</taxon>
        <taxon>Bacteroidales</taxon>
        <taxon>Dysgonomonadaceae</taxon>
        <taxon>Dysgonomonas</taxon>
    </lineage>
</organism>
<evidence type="ECO:0000256" key="5">
    <source>
        <dbReference type="ARBA" id="ARBA00022692"/>
    </source>
</evidence>
<evidence type="ECO:0000313" key="10">
    <source>
        <dbReference type="EMBL" id="MBB4037905.1"/>
    </source>
</evidence>
<keyword evidence="7 8" id="KW-0472">Membrane</keyword>
<evidence type="ECO:0000313" key="11">
    <source>
        <dbReference type="Proteomes" id="UP000555103"/>
    </source>
</evidence>
<keyword evidence="4 10" id="KW-0808">Transferase</keyword>
<dbReference type="PANTHER" id="PTHR33908:SF3">
    <property type="entry name" value="UNDECAPRENYL PHOSPHATE-ALPHA-4-AMINO-4-DEOXY-L-ARABINOSE ARABINOSYL TRANSFERASE"/>
    <property type="match status" value="1"/>
</dbReference>
<name>A0A840CYU2_9BACT</name>
<feature type="transmembrane region" description="Helical" evidence="8">
    <location>
        <begin position="382"/>
        <end position="403"/>
    </location>
</feature>
<dbReference type="AlphaFoldDB" id="A0A840CYU2"/>
<feature type="transmembrane region" description="Helical" evidence="8">
    <location>
        <begin position="216"/>
        <end position="233"/>
    </location>
</feature>
<evidence type="ECO:0000256" key="6">
    <source>
        <dbReference type="ARBA" id="ARBA00022989"/>
    </source>
</evidence>
<protein>
    <submittedName>
        <fullName evidence="10">4-amino-4-deoxy-L-arabinose transferase-like glycosyltransferase</fullName>
    </submittedName>
</protein>
<evidence type="ECO:0000256" key="4">
    <source>
        <dbReference type="ARBA" id="ARBA00022679"/>
    </source>
</evidence>
<reference evidence="10 11" key="1">
    <citation type="submission" date="2020-08" db="EMBL/GenBank/DDBJ databases">
        <title>Genomic Encyclopedia of Type Strains, Phase IV (KMG-IV): sequencing the most valuable type-strain genomes for metagenomic binning, comparative biology and taxonomic classification.</title>
        <authorList>
            <person name="Goeker M."/>
        </authorList>
    </citation>
    <scope>NUCLEOTIDE SEQUENCE [LARGE SCALE GENOMIC DNA]</scope>
    <source>
        <strain evidence="10 11">DSM 104969</strain>
    </source>
</reference>
<dbReference type="InterPro" id="IPR038731">
    <property type="entry name" value="RgtA/B/C-like"/>
</dbReference>
<evidence type="ECO:0000256" key="8">
    <source>
        <dbReference type="SAM" id="Phobius"/>
    </source>
</evidence>
<evidence type="ECO:0000256" key="7">
    <source>
        <dbReference type="ARBA" id="ARBA00023136"/>
    </source>
</evidence>
<comment type="caution">
    <text evidence="10">The sequence shown here is derived from an EMBL/GenBank/DDBJ whole genome shotgun (WGS) entry which is preliminary data.</text>
</comment>
<dbReference type="GO" id="GO:0009103">
    <property type="term" value="P:lipopolysaccharide biosynthetic process"/>
    <property type="evidence" value="ECO:0007669"/>
    <property type="project" value="UniProtKB-ARBA"/>
</dbReference>
<keyword evidence="6 8" id="KW-1133">Transmembrane helix</keyword>
<gene>
    <name evidence="10" type="ORF">GGR21_003829</name>
</gene>
<dbReference type="GO" id="GO:0016763">
    <property type="term" value="F:pentosyltransferase activity"/>
    <property type="evidence" value="ECO:0007669"/>
    <property type="project" value="TreeGrafter"/>
</dbReference>
<dbReference type="GO" id="GO:0005886">
    <property type="term" value="C:plasma membrane"/>
    <property type="evidence" value="ECO:0007669"/>
    <property type="project" value="UniProtKB-SubCell"/>
</dbReference>
<proteinExistence type="predicted"/>
<feature type="domain" description="Glycosyltransferase RgtA/B/C/D-like" evidence="9">
    <location>
        <begin position="70"/>
        <end position="230"/>
    </location>
</feature>
<keyword evidence="11" id="KW-1185">Reference proteome</keyword>
<dbReference type="GO" id="GO:0010041">
    <property type="term" value="P:response to iron(III) ion"/>
    <property type="evidence" value="ECO:0007669"/>
    <property type="project" value="TreeGrafter"/>
</dbReference>
<feature type="transmembrane region" description="Helical" evidence="8">
    <location>
        <begin position="274"/>
        <end position="299"/>
    </location>
</feature>
<keyword evidence="5 8" id="KW-0812">Transmembrane</keyword>
<evidence type="ECO:0000256" key="1">
    <source>
        <dbReference type="ARBA" id="ARBA00004651"/>
    </source>
</evidence>
<feature type="transmembrane region" description="Helical" evidence="8">
    <location>
        <begin position="97"/>
        <end position="115"/>
    </location>
</feature>
<feature type="transmembrane region" description="Helical" evidence="8">
    <location>
        <begin position="349"/>
        <end position="370"/>
    </location>
</feature>
<feature type="transmembrane region" description="Helical" evidence="8">
    <location>
        <begin position="176"/>
        <end position="204"/>
    </location>
</feature>
<evidence type="ECO:0000259" key="9">
    <source>
        <dbReference type="Pfam" id="PF13231"/>
    </source>
</evidence>
<dbReference type="Pfam" id="PF13231">
    <property type="entry name" value="PMT_2"/>
    <property type="match status" value="1"/>
</dbReference>
<dbReference type="EMBL" id="JACIEP010000019">
    <property type="protein sequence ID" value="MBB4037905.1"/>
    <property type="molecule type" value="Genomic_DNA"/>
</dbReference>